<protein>
    <submittedName>
        <fullName evidence="2">Uncharacterized protein</fullName>
    </submittedName>
</protein>
<feature type="region of interest" description="Disordered" evidence="1">
    <location>
        <begin position="67"/>
        <end position="88"/>
    </location>
</feature>
<evidence type="ECO:0000313" key="2">
    <source>
        <dbReference type="EMBL" id="KAK7392021.1"/>
    </source>
</evidence>
<reference evidence="2 3" key="1">
    <citation type="submission" date="2024-01" db="EMBL/GenBank/DDBJ databases">
        <title>The genomes of 5 underutilized Papilionoideae crops provide insights into root nodulation and disease resistanc.</title>
        <authorList>
            <person name="Jiang F."/>
        </authorList>
    </citation>
    <scope>NUCLEOTIDE SEQUENCE [LARGE SCALE GENOMIC DNA]</scope>
    <source>
        <strain evidence="2">DUOXIRENSHENG_FW03</strain>
        <tissue evidence="2">Leaves</tissue>
    </source>
</reference>
<accession>A0AAN9S9Y9</accession>
<organism evidence="2 3">
    <name type="scientific">Psophocarpus tetragonolobus</name>
    <name type="common">Winged bean</name>
    <name type="synonym">Dolichos tetragonolobus</name>
    <dbReference type="NCBI Taxonomy" id="3891"/>
    <lineage>
        <taxon>Eukaryota</taxon>
        <taxon>Viridiplantae</taxon>
        <taxon>Streptophyta</taxon>
        <taxon>Embryophyta</taxon>
        <taxon>Tracheophyta</taxon>
        <taxon>Spermatophyta</taxon>
        <taxon>Magnoliopsida</taxon>
        <taxon>eudicotyledons</taxon>
        <taxon>Gunneridae</taxon>
        <taxon>Pentapetalae</taxon>
        <taxon>rosids</taxon>
        <taxon>fabids</taxon>
        <taxon>Fabales</taxon>
        <taxon>Fabaceae</taxon>
        <taxon>Papilionoideae</taxon>
        <taxon>50 kb inversion clade</taxon>
        <taxon>NPAAA clade</taxon>
        <taxon>indigoferoid/millettioid clade</taxon>
        <taxon>Phaseoleae</taxon>
        <taxon>Psophocarpus</taxon>
    </lineage>
</organism>
<dbReference type="AlphaFoldDB" id="A0AAN9S9Y9"/>
<sequence length="88" mass="9615">MLMFLPVLLICIQFKMKPLLNENINIFNLGELLTAPKTITSILIILGVHAHLSKILGILSTSTPARLLGNTPTDKPPRCRQMPGSPPS</sequence>
<gene>
    <name evidence="2" type="ORF">VNO78_20447</name>
</gene>
<comment type="caution">
    <text evidence="2">The sequence shown here is derived from an EMBL/GenBank/DDBJ whole genome shotgun (WGS) entry which is preliminary data.</text>
</comment>
<name>A0AAN9S9Y9_PSOTE</name>
<evidence type="ECO:0000256" key="1">
    <source>
        <dbReference type="SAM" id="MobiDB-lite"/>
    </source>
</evidence>
<evidence type="ECO:0000313" key="3">
    <source>
        <dbReference type="Proteomes" id="UP001386955"/>
    </source>
</evidence>
<dbReference type="Proteomes" id="UP001386955">
    <property type="component" value="Unassembled WGS sequence"/>
</dbReference>
<proteinExistence type="predicted"/>
<dbReference type="EMBL" id="JAYMYS010000005">
    <property type="protein sequence ID" value="KAK7392021.1"/>
    <property type="molecule type" value="Genomic_DNA"/>
</dbReference>
<keyword evidence="3" id="KW-1185">Reference proteome</keyword>